<comment type="caution">
    <text evidence="2">The sequence shown here is derived from an EMBL/GenBank/DDBJ whole genome shotgun (WGS) entry which is preliminary data.</text>
</comment>
<dbReference type="InterPro" id="IPR052929">
    <property type="entry name" value="RNase_H-like_EbsB-rel"/>
</dbReference>
<dbReference type="PANTHER" id="PTHR47074:SF61">
    <property type="entry name" value="RNASE H TYPE-1 DOMAIN-CONTAINING PROTEIN"/>
    <property type="match status" value="1"/>
</dbReference>
<keyword evidence="3" id="KW-1185">Reference proteome</keyword>
<proteinExistence type="predicted"/>
<dbReference type="Proteomes" id="UP000593572">
    <property type="component" value="Unassembled WGS sequence"/>
</dbReference>
<protein>
    <recommendedName>
        <fullName evidence="1">RNase H type-1 domain-containing protein</fullName>
    </recommendedName>
</protein>
<dbReference type="GO" id="GO:0003676">
    <property type="term" value="F:nucleic acid binding"/>
    <property type="evidence" value="ECO:0007669"/>
    <property type="project" value="InterPro"/>
</dbReference>
<sequence length="122" mass="13544">MANFIRNYLREIDGTSEKTPVKLSVQARWKAPNDQFVKINFDAAYCKHNNKSCFGIIIKDANGRVLFSKSSPYGNIPSPFAVEALACLQATEMELHVELTMVEIEGGALPVISKAANKRNLK</sequence>
<gene>
    <name evidence="2" type="ORF">Golob_000847</name>
</gene>
<name>A0A7J8N9G2_9ROSI</name>
<evidence type="ECO:0000313" key="3">
    <source>
        <dbReference type="Proteomes" id="UP000593572"/>
    </source>
</evidence>
<dbReference type="PANTHER" id="PTHR47074">
    <property type="entry name" value="BNAC02G40300D PROTEIN"/>
    <property type="match status" value="1"/>
</dbReference>
<feature type="non-terminal residue" evidence="2">
    <location>
        <position position="122"/>
    </location>
</feature>
<dbReference type="EMBL" id="JABEZX010000013">
    <property type="protein sequence ID" value="MBA0573579.1"/>
    <property type="molecule type" value="Genomic_DNA"/>
</dbReference>
<evidence type="ECO:0000259" key="1">
    <source>
        <dbReference type="Pfam" id="PF13456"/>
    </source>
</evidence>
<dbReference type="InterPro" id="IPR012337">
    <property type="entry name" value="RNaseH-like_sf"/>
</dbReference>
<reference evidence="2 3" key="1">
    <citation type="journal article" date="2019" name="Genome Biol. Evol.">
        <title>Insights into the evolution of the New World diploid cottons (Gossypium, subgenus Houzingenia) based on genome sequencing.</title>
        <authorList>
            <person name="Grover C.E."/>
            <person name="Arick M.A. 2nd"/>
            <person name="Thrash A."/>
            <person name="Conover J.L."/>
            <person name="Sanders W.S."/>
            <person name="Peterson D.G."/>
            <person name="Frelichowski J.E."/>
            <person name="Scheffler J.A."/>
            <person name="Scheffler B.E."/>
            <person name="Wendel J.F."/>
        </authorList>
    </citation>
    <scope>NUCLEOTIDE SEQUENCE [LARGE SCALE GENOMIC DNA]</scope>
    <source>
        <strain evidence="2">157</strain>
        <tissue evidence="2">Leaf</tissue>
    </source>
</reference>
<dbReference type="GO" id="GO:0004523">
    <property type="term" value="F:RNA-DNA hybrid ribonuclease activity"/>
    <property type="evidence" value="ECO:0007669"/>
    <property type="project" value="InterPro"/>
</dbReference>
<dbReference type="AlphaFoldDB" id="A0A7J8N9G2"/>
<dbReference type="SUPFAM" id="SSF53098">
    <property type="entry name" value="Ribonuclease H-like"/>
    <property type="match status" value="1"/>
</dbReference>
<accession>A0A7J8N9G2</accession>
<evidence type="ECO:0000313" key="2">
    <source>
        <dbReference type="EMBL" id="MBA0573579.1"/>
    </source>
</evidence>
<feature type="domain" description="RNase H type-1" evidence="1">
    <location>
        <begin position="40"/>
        <end position="119"/>
    </location>
</feature>
<dbReference type="InterPro" id="IPR002156">
    <property type="entry name" value="RNaseH_domain"/>
</dbReference>
<organism evidence="2 3">
    <name type="scientific">Gossypium lobatum</name>
    <dbReference type="NCBI Taxonomy" id="34289"/>
    <lineage>
        <taxon>Eukaryota</taxon>
        <taxon>Viridiplantae</taxon>
        <taxon>Streptophyta</taxon>
        <taxon>Embryophyta</taxon>
        <taxon>Tracheophyta</taxon>
        <taxon>Spermatophyta</taxon>
        <taxon>Magnoliopsida</taxon>
        <taxon>eudicotyledons</taxon>
        <taxon>Gunneridae</taxon>
        <taxon>Pentapetalae</taxon>
        <taxon>rosids</taxon>
        <taxon>malvids</taxon>
        <taxon>Malvales</taxon>
        <taxon>Malvaceae</taxon>
        <taxon>Malvoideae</taxon>
        <taxon>Gossypium</taxon>
    </lineage>
</organism>
<dbReference type="Pfam" id="PF13456">
    <property type="entry name" value="RVT_3"/>
    <property type="match status" value="1"/>
</dbReference>